<accession>A0A7I4BGP7</accession>
<reference evidence="2 3" key="1">
    <citation type="journal article" date="2008" name="Science">
        <title>The Physcomitrella genome reveals evolutionary insights into the conquest of land by plants.</title>
        <authorList>
            <person name="Rensing S."/>
            <person name="Lang D."/>
            <person name="Zimmer A."/>
            <person name="Terry A."/>
            <person name="Salamov A."/>
            <person name="Shapiro H."/>
            <person name="Nishiyama T."/>
            <person name="Perroud P.-F."/>
            <person name="Lindquist E."/>
            <person name="Kamisugi Y."/>
            <person name="Tanahashi T."/>
            <person name="Sakakibara K."/>
            <person name="Fujita T."/>
            <person name="Oishi K."/>
            <person name="Shin-I T."/>
            <person name="Kuroki Y."/>
            <person name="Toyoda A."/>
            <person name="Suzuki Y."/>
            <person name="Hashimoto A."/>
            <person name="Yamaguchi K."/>
            <person name="Sugano A."/>
            <person name="Kohara Y."/>
            <person name="Fujiyama A."/>
            <person name="Anterola A."/>
            <person name="Aoki S."/>
            <person name="Ashton N."/>
            <person name="Barbazuk W.B."/>
            <person name="Barker E."/>
            <person name="Bennetzen J."/>
            <person name="Bezanilla M."/>
            <person name="Blankenship R."/>
            <person name="Cho S.H."/>
            <person name="Dutcher S."/>
            <person name="Estelle M."/>
            <person name="Fawcett J.A."/>
            <person name="Gundlach H."/>
            <person name="Hanada K."/>
            <person name="Heyl A."/>
            <person name="Hicks K.A."/>
            <person name="Hugh J."/>
            <person name="Lohr M."/>
            <person name="Mayer K."/>
            <person name="Melkozernov A."/>
            <person name="Murata T."/>
            <person name="Nelson D."/>
            <person name="Pils B."/>
            <person name="Prigge M."/>
            <person name="Reiss B."/>
            <person name="Renner T."/>
            <person name="Rombauts S."/>
            <person name="Rushton P."/>
            <person name="Sanderfoot A."/>
            <person name="Schween G."/>
            <person name="Shiu S.-H."/>
            <person name="Stueber K."/>
            <person name="Theodoulou F.L."/>
            <person name="Tu H."/>
            <person name="Van de Peer Y."/>
            <person name="Verrier P.J."/>
            <person name="Waters E."/>
            <person name="Wood A."/>
            <person name="Yang L."/>
            <person name="Cove D."/>
            <person name="Cuming A."/>
            <person name="Hasebe M."/>
            <person name="Lucas S."/>
            <person name="Mishler D.B."/>
            <person name="Reski R."/>
            <person name="Grigoriev I."/>
            <person name="Quatrano R.S."/>
            <person name="Boore J.L."/>
        </authorList>
    </citation>
    <scope>NUCLEOTIDE SEQUENCE [LARGE SCALE GENOMIC DNA]</scope>
    <source>
        <strain evidence="2 3">cv. Gransden 2004</strain>
    </source>
</reference>
<dbReference type="InterPro" id="IPR000415">
    <property type="entry name" value="Nitroreductase-like"/>
</dbReference>
<reference evidence="2 3" key="2">
    <citation type="journal article" date="2018" name="Plant J.">
        <title>The Physcomitrella patens chromosome-scale assembly reveals moss genome structure and evolution.</title>
        <authorList>
            <person name="Lang D."/>
            <person name="Ullrich K.K."/>
            <person name="Murat F."/>
            <person name="Fuchs J."/>
            <person name="Jenkins J."/>
            <person name="Haas F.B."/>
            <person name="Piednoel M."/>
            <person name="Gundlach H."/>
            <person name="Van Bel M."/>
            <person name="Meyberg R."/>
            <person name="Vives C."/>
            <person name="Morata J."/>
            <person name="Symeonidi A."/>
            <person name="Hiss M."/>
            <person name="Muchero W."/>
            <person name="Kamisugi Y."/>
            <person name="Saleh O."/>
            <person name="Blanc G."/>
            <person name="Decker E.L."/>
            <person name="van Gessel N."/>
            <person name="Grimwood J."/>
            <person name="Hayes R.D."/>
            <person name="Graham S.W."/>
            <person name="Gunter L.E."/>
            <person name="McDaniel S.F."/>
            <person name="Hoernstein S.N.W."/>
            <person name="Larsson A."/>
            <person name="Li F.W."/>
            <person name="Perroud P.F."/>
            <person name="Phillips J."/>
            <person name="Ranjan P."/>
            <person name="Rokshar D.S."/>
            <person name="Rothfels C.J."/>
            <person name="Schneider L."/>
            <person name="Shu S."/>
            <person name="Stevenson D.W."/>
            <person name="Thummler F."/>
            <person name="Tillich M."/>
            <person name="Villarreal Aguilar J.C."/>
            <person name="Widiez T."/>
            <person name="Wong G.K."/>
            <person name="Wymore A."/>
            <person name="Zhang Y."/>
            <person name="Zimmer A.D."/>
            <person name="Quatrano R.S."/>
            <person name="Mayer K.F.X."/>
            <person name="Goodstein D."/>
            <person name="Casacuberta J.M."/>
            <person name="Vandepoele K."/>
            <person name="Reski R."/>
            <person name="Cuming A.C."/>
            <person name="Tuskan G.A."/>
            <person name="Maumus F."/>
            <person name="Salse J."/>
            <person name="Schmutz J."/>
            <person name="Rensing S.A."/>
        </authorList>
    </citation>
    <scope>NUCLEOTIDE SEQUENCE [LARGE SCALE GENOMIC DNA]</scope>
    <source>
        <strain evidence="2 3">cv. Gransden 2004</strain>
    </source>
</reference>
<dbReference type="PANTHER" id="PTHR42741:SF3">
    <property type="entry name" value="NITROREDUCTASE FAMILY PROTEIN"/>
    <property type="match status" value="1"/>
</dbReference>
<dbReference type="AlphaFoldDB" id="A0A7I4BGP7"/>
<dbReference type="Gramene" id="Pp3c18_8320V3.7">
    <property type="protein sequence ID" value="Pp3c18_8320V3.7"/>
    <property type="gene ID" value="Pp3c18_8320"/>
</dbReference>
<dbReference type="Gene3D" id="3.40.109.10">
    <property type="entry name" value="NADH Oxidase"/>
    <property type="match status" value="2"/>
</dbReference>
<dbReference type="InterPro" id="IPR029479">
    <property type="entry name" value="Nitroreductase"/>
</dbReference>
<dbReference type="EnsemblPlants" id="Pp3c18_8320V3.7">
    <property type="protein sequence ID" value="Pp3c18_8320V3.7"/>
    <property type="gene ID" value="Pp3c18_8320"/>
</dbReference>
<reference evidence="2" key="3">
    <citation type="submission" date="2020-12" db="UniProtKB">
        <authorList>
            <consortium name="EnsemblPlants"/>
        </authorList>
    </citation>
    <scope>IDENTIFICATION</scope>
</reference>
<dbReference type="CDD" id="cd02142">
    <property type="entry name" value="McbC_SagB-like_oxidoreductase"/>
    <property type="match status" value="2"/>
</dbReference>
<feature type="domain" description="Nitroreductase" evidence="1">
    <location>
        <begin position="128"/>
        <end position="285"/>
    </location>
</feature>
<name>A0A7I4BGP7_PHYPA</name>
<dbReference type="EMBL" id="ABEU02000018">
    <property type="status" value="NOT_ANNOTATED_CDS"/>
    <property type="molecule type" value="Genomic_DNA"/>
</dbReference>
<evidence type="ECO:0000313" key="2">
    <source>
        <dbReference type="EnsemblPlants" id="Pp3c18_8320V3.7"/>
    </source>
</evidence>
<evidence type="ECO:0000313" key="3">
    <source>
        <dbReference type="Proteomes" id="UP000006727"/>
    </source>
</evidence>
<evidence type="ECO:0000259" key="1">
    <source>
        <dbReference type="Pfam" id="PF00881"/>
    </source>
</evidence>
<dbReference type="PANTHER" id="PTHR42741">
    <property type="entry name" value="NITROREDUCTASE FAMILY PROTEIN"/>
    <property type="match status" value="1"/>
</dbReference>
<organism evidence="2 3">
    <name type="scientific">Physcomitrium patens</name>
    <name type="common">Spreading-leaved earth moss</name>
    <name type="synonym">Physcomitrella patens</name>
    <dbReference type="NCBI Taxonomy" id="3218"/>
    <lineage>
        <taxon>Eukaryota</taxon>
        <taxon>Viridiplantae</taxon>
        <taxon>Streptophyta</taxon>
        <taxon>Embryophyta</taxon>
        <taxon>Bryophyta</taxon>
        <taxon>Bryophytina</taxon>
        <taxon>Bryopsida</taxon>
        <taxon>Funariidae</taxon>
        <taxon>Funariales</taxon>
        <taxon>Funariaceae</taxon>
        <taxon>Physcomitrium</taxon>
    </lineage>
</organism>
<dbReference type="InParanoid" id="A0A7I4BGP7"/>
<proteinExistence type="predicted"/>
<dbReference type="SUPFAM" id="SSF55469">
    <property type="entry name" value="FMN-dependent nitroreductase-like"/>
    <property type="match status" value="2"/>
</dbReference>
<dbReference type="GO" id="GO:0016491">
    <property type="term" value="F:oxidoreductase activity"/>
    <property type="evidence" value="ECO:0007669"/>
    <property type="project" value="InterPro"/>
</dbReference>
<dbReference type="FunCoup" id="A0A7I4BGP7">
    <property type="interactions" value="142"/>
</dbReference>
<dbReference type="Pfam" id="PF00881">
    <property type="entry name" value="Nitroreductase"/>
    <property type="match status" value="1"/>
</dbReference>
<gene>
    <name evidence="2" type="primary">LOC112295648</name>
</gene>
<protein>
    <recommendedName>
        <fullName evidence="1">Nitroreductase domain-containing protein</fullName>
    </recommendedName>
</protein>
<keyword evidence="3" id="KW-1185">Reference proteome</keyword>
<sequence length="640" mass="70581">MRAVKLGSRIYGPGWGLKRLSPSFVSSSCSARACASSAGTGMAEEGRTTQDGDPVDLAMSVLVNYHEETKHRSRKYARGPHRLDWANQPNPFRRYDGARVVPLDHLPESPTRSSDPLWPVIFEESLAPKPLDKSSLSQLLYDSLALSAWKAARRSTWSLRVNPSSGNLHPTEGYVICDAIEGVSMTPFVAHYAPYEHVLEIRAEISVEKWRYLSSGLPPGSLLFGFSSIFWRESWKYGERAFRYCNHDVGHAIGAVAIASASLGWNACMLDGYSVHEIGCLLGLPQVRVSTDRGPVRGVMRELETEHADCVLAIFPSGLTISEQPNYQVAKLMGDVKWQGQMSALSKEHMSWGIIYEAAQASEKSAVTSAAITRSLPLPDSIITSAEYEPVTVRQVVRKRRSAESMDSTYAMLAEVFFQILAKTLPTGSGETQGAPRQLPFGALPWNAEVHLVIFAHRVVGLQPGVYILVRNEAYTKELAKLMKPEFSWEKPEICPPSLPLYALQYGNVTGLAQRLSCDQEIAGDGFFSLGMLARFESAMRDFGPSMYPRLFWETGLIGQMLYLEAHAFGVSGTGIGCFFDDPVHTVLGLKDNKFQSLYHFTIGVPVEDKRIQTVPSYPAPPGRYKQIAQLGVGSQSSTS</sequence>
<dbReference type="Proteomes" id="UP000006727">
    <property type="component" value="Chromosome 18"/>
</dbReference>